<evidence type="ECO:0000313" key="1">
    <source>
        <dbReference type="EMBL" id="MEN2743791.1"/>
    </source>
</evidence>
<reference evidence="1 2" key="1">
    <citation type="submission" date="2024-05" db="EMBL/GenBank/DDBJ databases">
        <title>Sinomonas sp. nov., isolated from a waste landfill.</title>
        <authorList>
            <person name="Zhao Y."/>
        </authorList>
    </citation>
    <scope>NUCLEOTIDE SEQUENCE [LARGE SCALE GENOMIC DNA]</scope>
    <source>
        <strain evidence="1 2">CCTCC AB2014300</strain>
    </source>
</reference>
<accession>A0ABU9WX81</accession>
<keyword evidence="2" id="KW-1185">Reference proteome</keyword>
<evidence type="ECO:0000313" key="2">
    <source>
        <dbReference type="Proteomes" id="UP001422074"/>
    </source>
</evidence>
<organism evidence="1 2">
    <name type="scientific">Sinomonas halotolerans</name>
    <dbReference type="NCBI Taxonomy" id="1644133"/>
    <lineage>
        <taxon>Bacteria</taxon>
        <taxon>Bacillati</taxon>
        <taxon>Actinomycetota</taxon>
        <taxon>Actinomycetes</taxon>
        <taxon>Micrococcales</taxon>
        <taxon>Micrococcaceae</taxon>
        <taxon>Sinomonas</taxon>
    </lineage>
</organism>
<evidence type="ECO:0008006" key="3">
    <source>
        <dbReference type="Google" id="ProtNLM"/>
    </source>
</evidence>
<sequence>MLGFLPLALAMALSGCVVLEPRPCPAIAAAPFVTIEVPTQDAESITALWARACQGTNCREDRLELLPADPYGDPGQPRVAHLDMGVLTEEQIALTVRVMESSTTGRPGPTALHRLDFTPIAEYPFGEHCGKFIRAVVVLDSQGLHAKP</sequence>
<gene>
    <name evidence="1" type="ORF">ABCQ75_04470</name>
</gene>
<name>A0ABU9WX81_9MICC</name>
<protein>
    <recommendedName>
        <fullName evidence="3">Lipoprotein</fullName>
    </recommendedName>
</protein>
<dbReference type="Proteomes" id="UP001422074">
    <property type="component" value="Unassembled WGS sequence"/>
</dbReference>
<proteinExistence type="predicted"/>
<comment type="caution">
    <text evidence="1">The sequence shown here is derived from an EMBL/GenBank/DDBJ whole genome shotgun (WGS) entry which is preliminary data.</text>
</comment>
<dbReference type="RefSeq" id="WP_345883344.1">
    <property type="nucleotide sequence ID" value="NZ_JBDFRB010000003.1"/>
</dbReference>
<dbReference type="EMBL" id="JBDFRB010000003">
    <property type="protein sequence ID" value="MEN2743791.1"/>
    <property type="molecule type" value="Genomic_DNA"/>
</dbReference>